<evidence type="ECO:0000256" key="2">
    <source>
        <dbReference type="ARBA" id="ARBA00022694"/>
    </source>
</evidence>
<dbReference type="GO" id="GO:0032447">
    <property type="term" value="P:protein urmylation"/>
    <property type="evidence" value="ECO:0007669"/>
    <property type="project" value="UniProtKB-UniRule"/>
</dbReference>
<evidence type="ECO:0000313" key="5">
    <source>
        <dbReference type="Proteomes" id="UP001166286"/>
    </source>
</evidence>
<accession>A0AA39QTI5</accession>
<dbReference type="InterPro" id="IPR019407">
    <property type="entry name" value="CTU2"/>
</dbReference>
<dbReference type="PANTHER" id="PTHR20882">
    <property type="entry name" value="CYTOPLASMIC TRNA 2-THIOLATION PROTEIN 2"/>
    <property type="match status" value="1"/>
</dbReference>
<dbReference type="GO" id="GO:0016783">
    <property type="term" value="F:sulfurtransferase activity"/>
    <property type="evidence" value="ECO:0007669"/>
    <property type="project" value="TreeGrafter"/>
</dbReference>
<dbReference type="GO" id="GO:0002143">
    <property type="term" value="P:tRNA wobble position uridine thiolation"/>
    <property type="evidence" value="ECO:0007669"/>
    <property type="project" value="TreeGrafter"/>
</dbReference>
<comment type="subcellular location">
    <subcellularLocation>
        <location evidence="3">Cytoplasm</location>
    </subcellularLocation>
</comment>
<protein>
    <recommendedName>
        <fullName evidence="3">Cytoplasmic tRNA 2-thiolation protein 2</fullName>
    </recommendedName>
</protein>
<comment type="caution">
    <text evidence="4">The sequence shown here is derived from an EMBL/GenBank/DDBJ whole genome shotgun (WGS) entry which is preliminary data.</text>
</comment>
<dbReference type="PANTHER" id="PTHR20882:SF14">
    <property type="entry name" value="CYTOPLASMIC TRNA 2-THIOLATION PROTEIN 2"/>
    <property type="match status" value="1"/>
</dbReference>
<gene>
    <name evidence="3" type="primary">NCS2</name>
    <name evidence="3" type="synonym">CTU2</name>
    <name evidence="4" type="ORF">JMJ35_009674</name>
</gene>
<evidence type="ECO:0000256" key="3">
    <source>
        <dbReference type="HAMAP-Rule" id="MF_03054"/>
    </source>
</evidence>
<dbReference type="GO" id="GO:0000049">
    <property type="term" value="F:tRNA binding"/>
    <property type="evidence" value="ECO:0007669"/>
    <property type="project" value="InterPro"/>
</dbReference>
<comment type="pathway">
    <text evidence="3">tRNA modification; 5-methoxycarbonylmethyl-2-thiouridine-tRNA biosynthesis.</text>
</comment>
<reference evidence="4" key="1">
    <citation type="submission" date="2023-03" db="EMBL/GenBank/DDBJ databases">
        <title>Complete genome of Cladonia borealis.</title>
        <authorList>
            <person name="Park H."/>
        </authorList>
    </citation>
    <scope>NUCLEOTIDE SEQUENCE</scope>
    <source>
        <strain evidence="4">ANT050790</strain>
    </source>
</reference>
<name>A0AA39QTI5_9LECA</name>
<sequence length="368" mass="40387">MSLINNVTGGKPTPCARCQHFDTVLIVRAEHLCRDCFTKYVGTKVLKRLEANKIRGGFKEAQKTVLLPVSFGASSVTLLHILDQQLQDRAQQGRHCGYNLHVLFIDQSTVLDEVDVRDAMELLSQRYPAHKYTTISLEDCFDYGIEFEGLSNSGEDRLQHIISSMPSATSKVDFIDIARRRLIIAFAKKSGNDSILFGDSTTRIAEKTLSETAKGRGVALPWLTADGFIEGIHCIFPMRDLLRKEITAYASMISPPLTPLISGESPKVSASSKDTTIDGLMSQYFESVEQNYPSIVANVVRTSGRLNPLAMLEGCRSCSICGDGVSTISWGGEQQDSVISSQPANRDGQKPALALCYGCARTALRPQD</sequence>
<dbReference type="AlphaFoldDB" id="A0AA39QTI5"/>
<keyword evidence="1 3" id="KW-0963">Cytoplasm</keyword>
<dbReference type="Proteomes" id="UP001166286">
    <property type="component" value="Unassembled WGS sequence"/>
</dbReference>
<comment type="similarity">
    <text evidence="3">Belongs to the CTU2/NCS2 family.</text>
</comment>
<dbReference type="GO" id="GO:0016779">
    <property type="term" value="F:nucleotidyltransferase activity"/>
    <property type="evidence" value="ECO:0007669"/>
    <property type="project" value="UniProtKB-UniRule"/>
</dbReference>
<keyword evidence="2 3" id="KW-0819">tRNA processing</keyword>
<dbReference type="EMBL" id="JAFEKC020000022">
    <property type="protein sequence ID" value="KAK0507785.1"/>
    <property type="molecule type" value="Genomic_DNA"/>
</dbReference>
<dbReference type="SUPFAM" id="SSF52402">
    <property type="entry name" value="Adenine nucleotide alpha hydrolases-like"/>
    <property type="match status" value="1"/>
</dbReference>
<comment type="function">
    <text evidence="3">Plays a central role in 2-thiolation of mcm(5)S(2)U at tRNA wobble positions of tRNA(Lys), tRNA(Glu) and tRNA(Gln). May act by forming a heterodimer with NCS6 that ligates sulfur from thiocarboxylated URM1 onto the uridine of tRNAs at wobble position. Prior mcm(5) tRNA modification by the elongator complex is required for 2-thiolation. May also be involved in protein urmylation.</text>
</comment>
<dbReference type="HAMAP" id="MF_03054">
    <property type="entry name" value="CTU2"/>
    <property type="match status" value="1"/>
</dbReference>
<evidence type="ECO:0000256" key="1">
    <source>
        <dbReference type="ARBA" id="ARBA00022490"/>
    </source>
</evidence>
<dbReference type="InterPro" id="IPR014729">
    <property type="entry name" value="Rossmann-like_a/b/a_fold"/>
</dbReference>
<dbReference type="Pfam" id="PF10288">
    <property type="entry name" value="CTU2"/>
    <property type="match status" value="1"/>
</dbReference>
<proteinExistence type="inferred from homology"/>
<dbReference type="GO" id="GO:0005829">
    <property type="term" value="C:cytosol"/>
    <property type="evidence" value="ECO:0007669"/>
    <property type="project" value="TreeGrafter"/>
</dbReference>
<keyword evidence="5" id="KW-1185">Reference proteome</keyword>
<dbReference type="Gene3D" id="3.40.50.620">
    <property type="entry name" value="HUPs"/>
    <property type="match status" value="1"/>
</dbReference>
<evidence type="ECO:0000313" key="4">
    <source>
        <dbReference type="EMBL" id="KAK0507785.1"/>
    </source>
</evidence>
<organism evidence="4 5">
    <name type="scientific">Cladonia borealis</name>
    <dbReference type="NCBI Taxonomy" id="184061"/>
    <lineage>
        <taxon>Eukaryota</taxon>
        <taxon>Fungi</taxon>
        <taxon>Dikarya</taxon>
        <taxon>Ascomycota</taxon>
        <taxon>Pezizomycotina</taxon>
        <taxon>Lecanoromycetes</taxon>
        <taxon>OSLEUM clade</taxon>
        <taxon>Lecanoromycetidae</taxon>
        <taxon>Lecanorales</taxon>
        <taxon>Lecanorineae</taxon>
        <taxon>Cladoniaceae</taxon>
        <taxon>Cladonia</taxon>
    </lineage>
</organism>